<dbReference type="InterPro" id="IPR036388">
    <property type="entry name" value="WH-like_DNA-bd_sf"/>
</dbReference>
<dbReference type="RefSeq" id="WP_268879348.1">
    <property type="nucleotide sequence ID" value="NZ_CP114029.1"/>
</dbReference>
<dbReference type="EMBL" id="CP114029">
    <property type="protein sequence ID" value="WAP71199.1"/>
    <property type="molecule type" value="Genomic_DNA"/>
</dbReference>
<evidence type="ECO:0000256" key="1">
    <source>
        <dbReference type="ARBA" id="ARBA00009437"/>
    </source>
</evidence>
<protein>
    <submittedName>
        <fullName evidence="6">LysR family transcriptional regulator</fullName>
    </submittedName>
</protein>
<keyword evidence="2" id="KW-0805">Transcription regulation</keyword>
<dbReference type="InterPro" id="IPR000847">
    <property type="entry name" value="LysR_HTH_N"/>
</dbReference>
<evidence type="ECO:0000313" key="7">
    <source>
        <dbReference type="Proteomes" id="UP001164020"/>
    </source>
</evidence>
<evidence type="ECO:0000313" key="6">
    <source>
        <dbReference type="EMBL" id="WAP71199.1"/>
    </source>
</evidence>
<dbReference type="SUPFAM" id="SSF53850">
    <property type="entry name" value="Periplasmic binding protein-like II"/>
    <property type="match status" value="1"/>
</dbReference>
<dbReference type="Gene3D" id="1.10.10.10">
    <property type="entry name" value="Winged helix-like DNA-binding domain superfamily/Winged helix DNA-binding domain"/>
    <property type="match status" value="1"/>
</dbReference>
<keyword evidence="7" id="KW-1185">Reference proteome</keyword>
<sequence>MDRRRLECFVVLAEELHFGRAADRSGISQPGLSQQLRQLEEQLQVQLLNRSKRQVSMTRAGEVFLGEARKILRSMETAVELTRQTDDGLIGNLRVGTTPSALFITMPEIVLRFRAMLPQVHVEVQQMTTDEQVAALGSGDIHVGLLHPPIDDPSLRCDLLAEMPFKVVMSEANPLAKKPTLTLADLARETFILFPRGVGPHVYDHLIALCHEAGFSPRKIVEISPAQSIVAMAACNLGIGFVAAQVQHYDRAFATYRTLQPVTPRLSVAAAYPANGAVPMALQFVAVGRAALAGYRTASASDPAGDVA</sequence>
<feature type="domain" description="HTH lysR-type" evidence="5">
    <location>
        <begin position="1"/>
        <end position="58"/>
    </location>
</feature>
<dbReference type="CDD" id="cd08414">
    <property type="entry name" value="PBP2_LTTR_aromatics_like"/>
    <property type="match status" value="1"/>
</dbReference>
<keyword evidence="4" id="KW-0804">Transcription</keyword>
<evidence type="ECO:0000256" key="3">
    <source>
        <dbReference type="ARBA" id="ARBA00023125"/>
    </source>
</evidence>
<dbReference type="InterPro" id="IPR036390">
    <property type="entry name" value="WH_DNA-bd_sf"/>
</dbReference>
<dbReference type="Pfam" id="PF00126">
    <property type="entry name" value="HTH_1"/>
    <property type="match status" value="1"/>
</dbReference>
<proteinExistence type="inferred from homology"/>
<evidence type="ECO:0000259" key="5">
    <source>
        <dbReference type="PROSITE" id="PS50931"/>
    </source>
</evidence>
<organism evidence="6 7">
    <name type="scientific">Jiella pelagia</name>
    <dbReference type="NCBI Taxonomy" id="2986949"/>
    <lineage>
        <taxon>Bacteria</taxon>
        <taxon>Pseudomonadati</taxon>
        <taxon>Pseudomonadota</taxon>
        <taxon>Alphaproteobacteria</taxon>
        <taxon>Hyphomicrobiales</taxon>
        <taxon>Aurantimonadaceae</taxon>
        <taxon>Jiella</taxon>
    </lineage>
</organism>
<dbReference type="InterPro" id="IPR005119">
    <property type="entry name" value="LysR_subst-bd"/>
</dbReference>
<dbReference type="Pfam" id="PF03466">
    <property type="entry name" value="LysR_substrate"/>
    <property type="match status" value="1"/>
</dbReference>
<dbReference type="PANTHER" id="PTHR30346">
    <property type="entry name" value="TRANSCRIPTIONAL DUAL REGULATOR HCAR-RELATED"/>
    <property type="match status" value="1"/>
</dbReference>
<evidence type="ECO:0000256" key="2">
    <source>
        <dbReference type="ARBA" id="ARBA00023015"/>
    </source>
</evidence>
<dbReference type="Gene3D" id="3.40.190.10">
    <property type="entry name" value="Periplasmic binding protein-like II"/>
    <property type="match status" value="2"/>
</dbReference>
<gene>
    <name evidence="6" type="ORF">OH818_14650</name>
</gene>
<comment type="similarity">
    <text evidence="1">Belongs to the LysR transcriptional regulatory family.</text>
</comment>
<dbReference type="Proteomes" id="UP001164020">
    <property type="component" value="Chromosome"/>
</dbReference>
<dbReference type="PRINTS" id="PR00039">
    <property type="entry name" value="HTHLYSR"/>
</dbReference>
<evidence type="ECO:0000256" key="4">
    <source>
        <dbReference type="ARBA" id="ARBA00023163"/>
    </source>
</evidence>
<dbReference type="PANTHER" id="PTHR30346:SF0">
    <property type="entry name" value="HCA OPERON TRANSCRIPTIONAL ACTIVATOR HCAR"/>
    <property type="match status" value="1"/>
</dbReference>
<dbReference type="SUPFAM" id="SSF46785">
    <property type="entry name" value="Winged helix' DNA-binding domain"/>
    <property type="match status" value="1"/>
</dbReference>
<reference evidence="6" key="1">
    <citation type="submission" date="2022-12" db="EMBL/GenBank/DDBJ databases">
        <title>Jiella pelagia sp. nov., isolated from phosphonate enriched culture of Northwest Pacific surface seawater.</title>
        <authorList>
            <person name="Shin D.Y."/>
            <person name="Hwang C.Y."/>
        </authorList>
    </citation>
    <scope>NUCLEOTIDE SEQUENCE</scope>
    <source>
        <strain evidence="6">HL-NP1</strain>
    </source>
</reference>
<keyword evidence="3" id="KW-0238">DNA-binding</keyword>
<dbReference type="PROSITE" id="PS50931">
    <property type="entry name" value="HTH_LYSR"/>
    <property type="match status" value="1"/>
</dbReference>
<accession>A0ABY7C5I2</accession>
<name>A0ABY7C5I2_9HYPH</name>